<name>A0ABR5AMM6_9BACL</name>
<feature type="chain" id="PRO_5047090738" description="DUF4871 domain-containing protein" evidence="1">
    <location>
        <begin position="21"/>
        <end position="156"/>
    </location>
</feature>
<reference evidence="2 3" key="1">
    <citation type="submission" date="2014-12" db="EMBL/GenBank/DDBJ databases">
        <title>Draft genome sequence of Paenibacillus kamchatkensis strain B-2647.</title>
        <authorList>
            <person name="Karlyshev A.V."/>
            <person name="Kudryashova E.B."/>
        </authorList>
    </citation>
    <scope>NUCLEOTIDE SEQUENCE [LARGE SCALE GENOMIC DNA]</scope>
    <source>
        <strain evidence="2 3">VKM B-2647</strain>
    </source>
</reference>
<evidence type="ECO:0000313" key="2">
    <source>
        <dbReference type="EMBL" id="KIL42259.1"/>
    </source>
</evidence>
<dbReference type="EMBL" id="JXAK01000002">
    <property type="protein sequence ID" value="KIL42259.1"/>
    <property type="molecule type" value="Genomic_DNA"/>
</dbReference>
<keyword evidence="1" id="KW-0732">Signal</keyword>
<keyword evidence="3" id="KW-1185">Reference proteome</keyword>
<comment type="caution">
    <text evidence="2">The sequence shown here is derived from an EMBL/GenBank/DDBJ whole genome shotgun (WGS) entry which is preliminary data.</text>
</comment>
<protein>
    <recommendedName>
        <fullName evidence="4">DUF4871 domain-containing protein</fullName>
    </recommendedName>
</protein>
<evidence type="ECO:0000313" key="3">
    <source>
        <dbReference type="Proteomes" id="UP000031967"/>
    </source>
</evidence>
<dbReference type="Gene3D" id="2.60.40.3830">
    <property type="match status" value="1"/>
</dbReference>
<organism evidence="2 3">
    <name type="scientific">Gordoniibacillus kamchatkensis</name>
    <dbReference type="NCBI Taxonomy" id="1590651"/>
    <lineage>
        <taxon>Bacteria</taxon>
        <taxon>Bacillati</taxon>
        <taxon>Bacillota</taxon>
        <taxon>Bacilli</taxon>
        <taxon>Bacillales</taxon>
        <taxon>Paenibacillaceae</taxon>
        <taxon>Gordoniibacillus</taxon>
    </lineage>
</organism>
<evidence type="ECO:0000256" key="1">
    <source>
        <dbReference type="SAM" id="SignalP"/>
    </source>
</evidence>
<dbReference type="RefSeq" id="WP_041045005.1">
    <property type="nucleotide sequence ID" value="NZ_JXAK01000002.1"/>
</dbReference>
<dbReference type="PROSITE" id="PS51257">
    <property type="entry name" value="PROKAR_LIPOPROTEIN"/>
    <property type="match status" value="1"/>
</dbReference>
<feature type="signal peptide" evidence="1">
    <location>
        <begin position="1"/>
        <end position="20"/>
    </location>
</feature>
<gene>
    <name evidence="2" type="ORF">SD70_01615</name>
</gene>
<evidence type="ECO:0008006" key="4">
    <source>
        <dbReference type="Google" id="ProtNLM"/>
    </source>
</evidence>
<dbReference type="Proteomes" id="UP000031967">
    <property type="component" value="Unassembled WGS sequence"/>
</dbReference>
<sequence>MRLSSAIITALLLLAGCESAAVSQAKTPSASFPSGSSTMVGSQGNIGILGPDFVAGKGNKYMWHFWGAKEELDKSPFRVEAINLETTEKTKALVAHAGTPQEEMVWEYDMPPAGPNNGADAHIPSSLKIPSGGLWRIDAYLGGKLKGSIVVDVKNR</sequence>
<accession>A0ABR5AMM6</accession>
<proteinExistence type="predicted"/>